<feature type="compositionally biased region" description="Acidic residues" evidence="1">
    <location>
        <begin position="198"/>
        <end position="209"/>
    </location>
</feature>
<dbReference type="InterPro" id="IPR032427">
    <property type="entry name" value="P22_portal"/>
</dbReference>
<dbReference type="Proteomes" id="UP001058290">
    <property type="component" value="Chromosome"/>
</dbReference>
<proteinExistence type="predicted"/>
<organism evidence="2 3">
    <name type="scientific">Comamonas squillarum</name>
    <dbReference type="NCBI Taxonomy" id="2977320"/>
    <lineage>
        <taxon>Bacteria</taxon>
        <taxon>Pseudomonadati</taxon>
        <taxon>Pseudomonadota</taxon>
        <taxon>Betaproteobacteria</taxon>
        <taxon>Burkholderiales</taxon>
        <taxon>Comamonadaceae</taxon>
        <taxon>Comamonas</taxon>
    </lineage>
</organism>
<reference evidence="2" key="1">
    <citation type="submission" date="2022-09" db="EMBL/GenBank/DDBJ databases">
        <title>Bacterial diversity in gut of crayfish and pufferfish.</title>
        <authorList>
            <person name="Huang Y."/>
        </authorList>
    </citation>
    <scope>NUCLEOTIDE SEQUENCE</scope>
    <source>
        <strain evidence="2">PR12</strain>
    </source>
</reference>
<feature type="region of interest" description="Disordered" evidence="1">
    <location>
        <begin position="190"/>
        <end position="209"/>
    </location>
</feature>
<protein>
    <submittedName>
        <fullName evidence="2">Genomic island protein</fullName>
    </submittedName>
</protein>
<accession>A0ABY6A0B5</accession>
<name>A0ABY6A0B5_9BURK</name>
<evidence type="ECO:0000256" key="1">
    <source>
        <dbReference type="SAM" id="MobiDB-lite"/>
    </source>
</evidence>
<dbReference type="RefSeq" id="WP_260719450.1">
    <property type="nucleotide sequence ID" value="NZ_CP104377.1"/>
</dbReference>
<gene>
    <name evidence="2" type="ORF">N4T19_03195</name>
</gene>
<evidence type="ECO:0000313" key="3">
    <source>
        <dbReference type="Proteomes" id="UP001058290"/>
    </source>
</evidence>
<keyword evidence="3" id="KW-1185">Reference proteome</keyword>
<dbReference type="Pfam" id="PF16510">
    <property type="entry name" value="P22_portal"/>
    <property type="match status" value="1"/>
</dbReference>
<sequence length="715" mass="78874">MAQDNDKARENWARYLYGKDRGHTQFMEHANRCEGMYLGGGEQWSAVDRAVLQDQGRPCYEFNEVQPSINSAVGYQIHNRMDIVYKPRGGQADLDKATILTKLVKQVTDSTNLHWMETQVFSDGLIAQRGYFDLRMDFESNILGEVAIDTLDPLDVIPDPDAKSYDPDDWGDVLVTRWLTLDEIEQRYGKAARTEAESSNDDGPDFGDFDDEAERSKFGMFSQASLYDAYRTDEQGFKRYRVIERQQFVYELTPCLVHPSTGDVLVEATMAEDSKTDALAKGAVRAKRMRKRIRWVVSTWCRTLHDDYSPYDHFTTVPYFAYFRRGKTRGMVDSAIGPQEVLNKAVSQFIHILNSSANGGWMVEEGSLSNMETEELESVGAQTGLVIEYKKESKPPTKIGPNQVPTGIDRIIDRADKALKDVTVPDAMRGSQGPEISGIAIQSKQFASQQQLAVPLDNLAYTRHLLATRITKLIQRYYDSYRIFRITEMDPLSGKPTDEVLEINKFDPATGDYINDVTVGTYDVVISEQPMQVTFENSQFQQVMEMRNAGVRLPDATVIRYSNLADKPEILKAMQSSQAPVDPTLQAKADLMAAQAIKAKADARLSDNRAIGTNVETQYSAVQTAQIIEMTPGTATTADGLLGSAGYVDHDAAPIVPAASGMPATAVPATGGAAAMAEPVLPPGAAQNTNPVLPANPGVGLMAGIKTPGPDGLQL</sequence>
<evidence type="ECO:0000313" key="2">
    <source>
        <dbReference type="EMBL" id="UXC19146.1"/>
    </source>
</evidence>
<dbReference type="EMBL" id="CP104377">
    <property type="protein sequence ID" value="UXC19146.1"/>
    <property type="molecule type" value="Genomic_DNA"/>
</dbReference>